<dbReference type="Proteomes" id="UP001299596">
    <property type="component" value="Unassembled WGS sequence"/>
</dbReference>
<name>A0ABU5XJK0_9MYCO</name>
<reference evidence="2 3" key="1">
    <citation type="submission" date="2023-12" db="EMBL/GenBank/DDBJ databases">
        <title>Description of new species of Mycobacterium terrae complex isolated from sewage at the Sao Paulo Zoological Park Foundation in Brazil.</title>
        <authorList>
            <person name="Romagnoli C.L."/>
            <person name="Conceicao E.C."/>
            <person name="Machado E."/>
            <person name="Barreto L.B.P.F."/>
            <person name="Sharma A."/>
            <person name="Silva N.M."/>
            <person name="Marques L.E."/>
            <person name="Juliana M.A."/>
            <person name="Lourenco M.C.S."/>
            <person name="Digiampietri L.A."/>
            <person name="Suffys P.N."/>
            <person name="Viana-Niero C."/>
        </authorList>
    </citation>
    <scope>NUCLEOTIDE SEQUENCE [LARGE SCALE GENOMIC DNA]</scope>
    <source>
        <strain evidence="2 3">MYC098</strain>
    </source>
</reference>
<evidence type="ECO:0000313" key="2">
    <source>
        <dbReference type="EMBL" id="MEB3022450.1"/>
    </source>
</evidence>
<feature type="compositionally biased region" description="Low complexity" evidence="1">
    <location>
        <begin position="51"/>
        <end position="71"/>
    </location>
</feature>
<proteinExistence type="predicted"/>
<organism evidence="2 3">
    <name type="scientific">[Mycobacterium] crassicus</name>
    <dbReference type="NCBI Taxonomy" id="2872309"/>
    <lineage>
        <taxon>Bacteria</taxon>
        <taxon>Bacillati</taxon>
        <taxon>Actinomycetota</taxon>
        <taxon>Actinomycetes</taxon>
        <taxon>Mycobacteriales</taxon>
        <taxon>Mycobacteriaceae</taxon>
        <taxon>Mycolicibacter</taxon>
    </lineage>
</organism>
<feature type="region of interest" description="Disordered" evidence="1">
    <location>
        <begin position="51"/>
        <end position="74"/>
    </location>
</feature>
<sequence length="226" mass="23575">MNKTFGDGSIDNLPWASIFDPAANARALSAIQSEGFRAARRIVDKFAQAATGSTNGADGADGADGAVADGAEPTGLPDLERLTRAWWSTAGQFLLRSLPAQQNCGDGPVTLDVNNPESKDALVLRAAGPGSATGEVWLHNRCSDDGAQIRLRCSELLGHGGDVIGAEAVRVDPAVVPMPRRSSRGVQMTVDVGPQVRPDVYRGTLLAVGCPDLWLPVVLTVAAPEP</sequence>
<accession>A0ABU5XJK0</accession>
<evidence type="ECO:0000313" key="3">
    <source>
        <dbReference type="Proteomes" id="UP001299596"/>
    </source>
</evidence>
<dbReference type="EMBL" id="JAYJJR010000010">
    <property type="protein sequence ID" value="MEB3022450.1"/>
    <property type="molecule type" value="Genomic_DNA"/>
</dbReference>
<protein>
    <submittedName>
        <fullName evidence="2">Uncharacterized protein</fullName>
    </submittedName>
</protein>
<dbReference type="RefSeq" id="WP_225404024.1">
    <property type="nucleotide sequence ID" value="NZ_JAYJJR010000010.1"/>
</dbReference>
<comment type="caution">
    <text evidence="2">The sequence shown here is derived from an EMBL/GenBank/DDBJ whole genome shotgun (WGS) entry which is preliminary data.</text>
</comment>
<keyword evidence="3" id="KW-1185">Reference proteome</keyword>
<evidence type="ECO:0000256" key="1">
    <source>
        <dbReference type="SAM" id="MobiDB-lite"/>
    </source>
</evidence>
<gene>
    <name evidence="2" type="ORF">K6T79_15495</name>
</gene>